<dbReference type="InterPro" id="IPR001678">
    <property type="entry name" value="MeTrfase_RsmB-F_NOP2_dom"/>
</dbReference>
<dbReference type="PANTHER" id="PTHR22808">
    <property type="entry name" value="NCL1 YEAST -RELATED NOL1/NOP2/FMU SUN DOMAIN-CONTAINING"/>
    <property type="match status" value="1"/>
</dbReference>
<comment type="caution">
    <text evidence="6">Lacks conserved residue(s) required for the propagation of feature annotation.</text>
</comment>
<feature type="domain" description="SAM-dependent MTase RsmB/NOP-type" evidence="8">
    <location>
        <begin position="1"/>
        <end position="278"/>
    </location>
</feature>
<dbReference type="Proteomes" id="UP000729357">
    <property type="component" value="Unassembled WGS sequence"/>
</dbReference>
<dbReference type="SUPFAM" id="SSF53335">
    <property type="entry name" value="S-adenosyl-L-methionine-dependent methyltransferases"/>
    <property type="match status" value="1"/>
</dbReference>
<feature type="compositionally biased region" description="Basic and acidic residues" evidence="7">
    <location>
        <begin position="344"/>
        <end position="354"/>
    </location>
</feature>
<feature type="non-terminal residue" evidence="9">
    <location>
        <position position="354"/>
    </location>
</feature>
<dbReference type="InterPro" id="IPR049560">
    <property type="entry name" value="MeTrfase_RsmB-F_NOP2_cat"/>
</dbReference>
<dbReference type="PRINTS" id="PR02008">
    <property type="entry name" value="RCMTFAMILY"/>
</dbReference>
<evidence type="ECO:0000256" key="2">
    <source>
        <dbReference type="ARBA" id="ARBA00022603"/>
    </source>
</evidence>
<reference evidence="9" key="1">
    <citation type="journal article" date="2021" name="J Fungi (Basel)">
        <title>Virulence traits and population genomics of the black yeast Aureobasidium melanogenum.</title>
        <authorList>
            <person name="Cernosa A."/>
            <person name="Sun X."/>
            <person name="Gostincar C."/>
            <person name="Fang C."/>
            <person name="Gunde-Cimerman N."/>
            <person name="Song Z."/>
        </authorList>
    </citation>
    <scope>NUCLEOTIDE SEQUENCE</scope>
    <source>
        <strain evidence="9">EXF-9298</strain>
    </source>
</reference>
<evidence type="ECO:0000256" key="4">
    <source>
        <dbReference type="ARBA" id="ARBA00022691"/>
    </source>
</evidence>
<dbReference type="GO" id="GO:0005737">
    <property type="term" value="C:cytoplasm"/>
    <property type="evidence" value="ECO:0007669"/>
    <property type="project" value="TreeGrafter"/>
</dbReference>
<feature type="binding site" evidence="6">
    <location>
        <position position="51"/>
    </location>
    <ligand>
        <name>S-adenosyl-L-methionine</name>
        <dbReference type="ChEBI" id="CHEBI:59789"/>
    </ligand>
</feature>
<name>A0A9P8F1F5_AURME</name>
<proteinExistence type="inferred from homology"/>
<feature type="region of interest" description="Disordered" evidence="7">
    <location>
        <begin position="317"/>
        <end position="354"/>
    </location>
</feature>
<feature type="binding site" evidence="6">
    <location>
        <position position="78"/>
    </location>
    <ligand>
        <name>S-adenosyl-L-methionine</name>
        <dbReference type="ChEBI" id="CHEBI:59789"/>
    </ligand>
</feature>
<gene>
    <name evidence="9" type="ORF">KCU98_g21890</name>
</gene>
<sequence length="354" mass="39168">MLHAGEESRIRKATKQHQDAQADPAAAADETVEGNDWSDDGRATGLLVANDVNYQRAQMLVHQVKRLNSPNLIVTNHDATMFPSIELPSDPVPEGQKKQGKWLKFDRILADVPCSGDGTCRKNPNIWKDWIPGNGLGLYITQVRILVRALQMLKVGGRVVYSTCSMNPVENEAVISSAIERCGGIEKINIVDVSDQLPELKRYPGLKEWKIMDKEGRLWNSWEDVEDAKSKKFEASLERVVPGMFAPAGHNLPLDRCVRVYPHQQDTGGFFITVLEKKSEIRAKPESETKSANSAPSVVSIAKEIVAKPESEGVIPKLETMEEYAPSDPNRTVETGTASAAQRQNKEAISDIDT</sequence>
<dbReference type="AlphaFoldDB" id="A0A9P8F1F5"/>
<organism evidence="9 10">
    <name type="scientific">Aureobasidium melanogenum</name>
    <name type="common">Aureobasidium pullulans var. melanogenum</name>
    <dbReference type="NCBI Taxonomy" id="46634"/>
    <lineage>
        <taxon>Eukaryota</taxon>
        <taxon>Fungi</taxon>
        <taxon>Dikarya</taxon>
        <taxon>Ascomycota</taxon>
        <taxon>Pezizomycotina</taxon>
        <taxon>Dothideomycetes</taxon>
        <taxon>Dothideomycetidae</taxon>
        <taxon>Dothideales</taxon>
        <taxon>Saccotheciaceae</taxon>
        <taxon>Aureobasidium</taxon>
    </lineage>
</organism>
<dbReference type="PROSITE" id="PS51686">
    <property type="entry name" value="SAM_MT_RSMB_NOP"/>
    <property type="match status" value="1"/>
</dbReference>
<evidence type="ECO:0000256" key="7">
    <source>
        <dbReference type="SAM" id="MobiDB-lite"/>
    </source>
</evidence>
<protein>
    <submittedName>
        <fullName evidence="9">S-adenosyl-L-methionine-dependent methyltransferase</fullName>
    </submittedName>
</protein>
<keyword evidence="3 6" id="KW-0808">Transferase</keyword>
<dbReference type="Gene3D" id="3.40.50.150">
    <property type="entry name" value="Vaccinia Virus protein VP39"/>
    <property type="match status" value="1"/>
</dbReference>
<evidence type="ECO:0000256" key="1">
    <source>
        <dbReference type="ARBA" id="ARBA00007494"/>
    </source>
</evidence>
<dbReference type="GO" id="GO:0030488">
    <property type="term" value="P:tRNA methylation"/>
    <property type="evidence" value="ECO:0007669"/>
    <property type="project" value="TreeGrafter"/>
</dbReference>
<dbReference type="InterPro" id="IPR018314">
    <property type="entry name" value="RsmB/NOL1/NOP2-like_CS"/>
</dbReference>
<feature type="region of interest" description="Disordered" evidence="7">
    <location>
        <begin position="1"/>
        <end position="38"/>
    </location>
</feature>
<feature type="binding site" evidence="6">
    <location>
        <position position="111"/>
    </location>
    <ligand>
        <name>S-adenosyl-L-methionine</name>
        <dbReference type="ChEBI" id="CHEBI:59789"/>
    </ligand>
</feature>
<evidence type="ECO:0000259" key="8">
    <source>
        <dbReference type="PROSITE" id="PS51686"/>
    </source>
</evidence>
<dbReference type="GO" id="GO:0000049">
    <property type="term" value="F:tRNA binding"/>
    <property type="evidence" value="ECO:0007669"/>
    <property type="project" value="TreeGrafter"/>
</dbReference>
<keyword evidence="5 6" id="KW-0694">RNA-binding</keyword>
<feature type="compositionally biased region" description="Polar residues" evidence="7">
    <location>
        <begin position="329"/>
        <end position="343"/>
    </location>
</feature>
<comment type="caution">
    <text evidence="9">The sequence shown here is derived from an EMBL/GenBank/DDBJ whole genome shotgun (WGS) entry which is preliminary data.</text>
</comment>
<dbReference type="GO" id="GO:0016428">
    <property type="term" value="F:tRNA (cytidine-5-)-methyltransferase activity"/>
    <property type="evidence" value="ECO:0007669"/>
    <property type="project" value="TreeGrafter"/>
</dbReference>
<evidence type="ECO:0000256" key="3">
    <source>
        <dbReference type="ARBA" id="ARBA00022679"/>
    </source>
</evidence>
<dbReference type="Pfam" id="PF01189">
    <property type="entry name" value="Methyltr_RsmB-F"/>
    <property type="match status" value="1"/>
</dbReference>
<dbReference type="InterPro" id="IPR029063">
    <property type="entry name" value="SAM-dependent_MTases_sf"/>
</dbReference>
<keyword evidence="10" id="KW-1185">Reference proteome</keyword>
<evidence type="ECO:0000313" key="10">
    <source>
        <dbReference type="Proteomes" id="UP000729357"/>
    </source>
</evidence>
<accession>A0A9P8F1F5</accession>
<comment type="similarity">
    <text evidence="1 6">Belongs to the class I-like SAM-binding methyltransferase superfamily. RsmB/NOP family.</text>
</comment>
<evidence type="ECO:0000313" key="9">
    <source>
        <dbReference type="EMBL" id="KAG9922893.1"/>
    </source>
</evidence>
<dbReference type="EMBL" id="JAHFXS010007986">
    <property type="protein sequence ID" value="KAG9922893.1"/>
    <property type="molecule type" value="Genomic_DNA"/>
</dbReference>
<feature type="compositionally biased region" description="Basic and acidic residues" evidence="7">
    <location>
        <begin position="1"/>
        <end position="20"/>
    </location>
</feature>
<dbReference type="PANTHER" id="PTHR22808:SF1">
    <property type="entry name" value="RNA CYTOSINE-C(5)-METHYLTRANSFERASE NSUN2-RELATED"/>
    <property type="match status" value="1"/>
</dbReference>
<dbReference type="InterPro" id="IPR023267">
    <property type="entry name" value="RCMT"/>
</dbReference>
<keyword evidence="2 6" id="KW-0489">Methyltransferase</keyword>
<dbReference type="PROSITE" id="PS01153">
    <property type="entry name" value="NOL1_NOP2_SUN"/>
    <property type="match status" value="1"/>
</dbReference>
<dbReference type="GO" id="GO:0005634">
    <property type="term" value="C:nucleus"/>
    <property type="evidence" value="ECO:0007669"/>
    <property type="project" value="TreeGrafter"/>
</dbReference>
<keyword evidence="4 6" id="KW-0949">S-adenosyl-L-methionine</keyword>
<evidence type="ECO:0000256" key="5">
    <source>
        <dbReference type="ARBA" id="ARBA00022884"/>
    </source>
</evidence>
<feature type="active site" description="Nucleophile" evidence="6">
    <location>
        <position position="164"/>
    </location>
</feature>
<evidence type="ECO:0000256" key="6">
    <source>
        <dbReference type="PROSITE-ProRule" id="PRU01023"/>
    </source>
</evidence>
<reference evidence="9" key="2">
    <citation type="submission" date="2021-08" db="EMBL/GenBank/DDBJ databases">
        <authorList>
            <person name="Gostincar C."/>
            <person name="Sun X."/>
            <person name="Song Z."/>
            <person name="Gunde-Cimerman N."/>
        </authorList>
    </citation>
    <scope>NUCLEOTIDE SEQUENCE</scope>
    <source>
        <strain evidence="9">EXF-9298</strain>
    </source>
</reference>